<proteinExistence type="predicted"/>
<protein>
    <submittedName>
        <fullName evidence="1">Uncharacterized protein</fullName>
    </submittedName>
</protein>
<evidence type="ECO:0000313" key="1">
    <source>
        <dbReference type="EMBL" id="KAE9391058.1"/>
    </source>
</evidence>
<name>A0A6A4H086_9AGAR</name>
<dbReference type="EMBL" id="ML769637">
    <property type="protein sequence ID" value="KAE9391058.1"/>
    <property type="molecule type" value="Genomic_DNA"/>
</dbReference>
<accession>A0A6A4H086</accession>
<keyword evidence="2" id="KW-1185">Reference proteome</keyword>
<gene>
    <name evidence="1" type="ORF">BT96DRAFT_945653</name>
</gene>
<dbReference type="Proteomes" id="UP000799118">
    <property type="component" value="Unassembled WGS sequence"/>
</dbReference>
<reference evidence="1" key="1">
    <citation type="journal article" date="2019" name="Environ. Microbiol.">
        <title>Fungal ecological strategies reflected in gene transcription - a case study of two litter decomposers.</title>
        <authorList>
            <person name="Barbi F."/>
            <person name="Kohler A."/>
            <person name="Barry K."/>
            <person name="Baskaran P."/>
            <person name="Daum C."/>
            <person name="Fauchery L."/>
            <person name="Ihrmark K."/>
            <person name="Kuo A."/>
            <person name="LaButti K."/>
            <person name="Lipzen A."/>
            <person name="Morin E."/>
            <person name="Grigoriev I.V."/>
            <person name="Henrissat B."/>
            <person name="Lindahl B."/>
            <person name="Martin F."/>
        </authorList>
    </citation>
    <scope>NUCLEOTIDE SEQUENCE</scope>
    <source>
        <strain evidence="1">JB14</strain>
    </source>
</reference>
<organism evidence="1 2">
    <name type="scientific">Gymnopus androsaceus JB14</name>
    <dbReference type="NCBI Taxonomy" id="1447944"/>
    <lineage>
        <taxon>Eukaryota</taxon>
        <taxon>Fungi</taxon>
        <taxon>Dikarya</taxon>
        <taxon>Basidiomycota</taxon>
        <taxon>Agaricomycotina</taxon>
        <taxon>Agaricomycetes</taxon>
        <taxon>Agaricomycetidae</taxon>
        <taxon>Agaricales</taxon>
        <taxon>Marasmiineae</taxon>
        <taxon>Omphalotaceae</taxon>
        <taxon>Gymnopus</taxon>
    </lineage>
</organism>
<evidence type="ECO:0000313" key="2">
    <source>
        <dbReference type="Proteomes" id="UP000799118"/>
    </source>
</evidence>
<sequence length="266" mass="31242">MDSGRLEVRHIYIEENEDVVIHAPSIILQISARPQEPACCLDPNCNPWNHDCAQLTHMRKKLKTRKVYLPEDHSNLYICLHALNACTYLIWDNPPTSEVEKSMAQVPWFAPFWERINNAWEWVNKFPHRAVPLTEEDAPAFAAMPPSPKLPSRGSLEPYIPNEFEDQLAFIQSLTLPAHWEAPPCFCYLPGEEDWEYMRDEELEAWENYLEHQLKASRWTLDLNKIADGQRWWNVGVQEAVDTWNLRRMWKDVNNDWREGMVDSDA</sequence>
<dbReference type="AlphaFoldDB" id="A0A6A4H086"/>